<sequence>MEFLDRSTSLGLNPLYILEMIFNHILFDSFQKPEFKKSVFKKDQLAYAKVKHAFVNEVSKFEVKSDIGIDNSRILKSITDFLELDNSSLKVCLIYFVNINPKLLTITDFILLKNQLNIDLVHPYSFNDLFDFLNNRSKDYRLKMYLYFYFIDIYDINLKKGYISNAEYEKSIEYFRTKYKNY</sequence>
<evidence type="ECO:0008006" key="3">
    <source>
        <dbReference type="Google" id="ProtNLM"/>
    </source>
</evidence>
<accession>A0ABX1WLW8</accession>
<comment type="caution">
    <text evidence="1">The sequence shown here is derived from an EMBL/GenBank/DDBJ whole genome shotgun (WGS) entry which is preliminary data.</text>
</comment>
<dbReference type="Proteomes" id="UP000580344">
    <property type="component" value="Unassembled WGS sequence"/>
</dbReference>
<organism evidence="1 2">
    <name type="scientific">Empedobacter stercoris</name>
    <dbReference type="NCBI Taxonomy" id="1628248"/>
    <lineage>
        <taxon>Bacteria</taxon>
        <taxon>Pseudomonadati</taxon>
        <taxon>Bacteroidota</taxon>
        <taxon>Flavobacteriia</taxon>
        <taxon>Flavobacteriales</taxon>
        <taxon>Weeksellaceae</taxon>
        <taxon>Empedobacter</taxon>
    </lineage>
</organism>
<keyword evidence="2" id="KW-1185">Reference proteome</keyword>
<protein>
    <recommendedName>
        <fullName evidence="3">DUF1819 family protein</fullName>
    </recommendedName>
</protein>
<dbReference type="EMBL" id="JABFOQ010000015">
    <property type="protein sequence ID" value="NOJ75698.1"/>
    <property type="molecule type" value="Genomic_DNA"/>
</dbReference>
<evidence type="ECO:0000313" key="1">
    <source>
        <dbReference type="EMBL" id="NOJ75698.1"/>
    </source>
</evidence>
<evidence type="ECO:0000313" key="2">
    <source>
        <dbReference type="Proteomes" id="UP000580344"/>
    </source>
</evidence>
<gene>
    <name evidence="1" type="ORF">HMH06_07630</name>
</gene>
<reference evidence="1 2" key="1">
    <citation type="submission" date="2020-05" db="EMBL/GenBank/DDBJ databases">
        <title>Tigecycline resistant gene in Empedobacter stercoris.</title>
        <authorList>
            <person name="Chen Y."/>
            <person name="Cheng Y."/>
            <person name="Zhou K."/>
        </authorList>
    </citation>
    <scope>NUCLEOTIDE SEQUENCE [LARGE SCALE GENOMIC DNA]</scope>
    <source>
        <strain evidence="1 2">ES202</strain>
    </source>
</reference>
<dbReference type="RefSeq" id="WP_171623008.1">
    <property type="nucleotide sequence ID" value="NZ_JABFOQ010000015.1"/>
</dbReference>
<name>A0ABX1WLW8_9FLAO</name>
<proteinExistence type="predicted"/>